<keyword evidence="2" id="KW-0472">Membrane</keyword>
<reference evidence="3 4" key="1">
    <citation type="submission" date="2024-11" db="EMBL/GenBank/DDBJ databases">
        <authorList>
            <person name="Heng Y.C."/>
            <person name="Lim A.C.H."/>
            <person name="Lee J.K.Y."/>
            <person name="Kittelmann S."/>
        </authorList>
    </citation>
    <scope>NUCLEOTIDE SEQUENCE [LARGE SCALE GENOMIC DNA]</scope>
    <source>
        <strain evidence="3 4">WILCCON 0114</strain>
    </source>
</reference>
<feature type="transmembrane region" description="Helical" evidence="2">
    <location>
        <begin position="206"/>
        <end position="225"/>
    </location>
</feature>
<feature type="compositionally biased region" description="Polar residues" evidence="1">
    <location>
        <begin position="231"/>
        <end position="247"/>
    </location>
</feature>
<keyword evidence="2" id="KW-0812">Transmembrane</keyword>
<feature type="compositionally biased region" description="Polar residues" evidence="1">
    <location>
        <begin position="302"/>
        <end position="314"/>
    </location>
</feature>
<proteinExistence type="predicted"/>
<name>A0ABW8TB96_9CLOT</name>
<feature type="compositionally biased region" description="Polar residues" evidence="1">
    <location>
        <begin position="153"/>
        <end position="163"/>
    </location>
</feature>
<evidence type="ECO:0000313" key="4">
    <source>
        <dbReference type="Proteomes" id="UP001623592"/>
    </source>
</evidence>
<feature type="transmembrane region" description="Helical" evidence="2">
    <location>
        <begin position="6"/>
        <end position="22"/>
    </location>
</feature>
<protein>
    <submittedName>
        <fullName evidence="3">Uncharacterized protein</fullName>
    </submittedName>
</protein>
<evidence type="ECO:0000256" key="1">
    <source>
        <dbReference type="SAM" id="MobiDB-lite"/>
    </source>
</evidence>
<accession>A0ABW8TB96</accession>
<comment type="caution">
    <text evidence="3">The sequence shown here is derived from an EMBL/GenBank/DDBJ whole genome shotgun (WGS) entry which is preliminary data.</text>
</comment>
<dbReference type="RefSeq" id="WP_406786426.1">
    <property type="nucleotide sequence ID" value="NZ_JBJIAA010000003.1"/>
</dbReference>
<dbReference type="EMBL" id="JBJIAA010000003">
    <property type="protein sequence ID" value="MFL0249763.1"/>
    <property type="molecule type" value="Genomic_DNA"/>
</dbReference>
<keyword evidence="2" id="KW-1133">Transmembrane helix</keyword>
<evidence type="ECO:0000313" key="3">
    <source>
        <dbReference type="EMBL" id="MFL0249763.1"/>
    </source>
</evidence>
<feature type="region of interest" description="Disordered" evidence="1">
    <location>
        <begin position="231"/>
        <end position="377"/>
    </location>
</feature>
<evidence type="ECO:0000256" key="2">
    <source>
        <dbReference type="SAM" id="Phobius"/>
    </source>
</evidence>
<keyword evidence="4" id="KW-1185">Reference proteome</keyword>
<organism evidence="3 4">
    <name type="scientific">Clostridium neuense</name>
    <dbReference type="NCBI Taxonomy" id="1728934"/>
    <lineage>
        <taxon>Bacteria</taxon>
        <taxon>Bacillati</taxon>
        <taxon>Bacillota</taxon>
        <taxon>Clostridia</taxon>
        <taxon>Eubacteriales</taxon>
        <taxon>Clostridiaceae</taxon>
        <taxon>Clostridium</taxon>
    </lineage>
</organism>
<feature type="compositionally biased region" description="Polar residues" evidence="1">
    <location>
        <begin position="268"/>
        <end position="292"/>
    </location>
</feature>
<feature type="compositionally biased region" description="Low complexity" evidence="1">
    <location>
        <begin position="328"/>
        <end position="377"/>
    </location>
</feature>
<gene>
    <name evidence="3" type="ORF">ACJDT4_04965</name>
</gene>
<feature type="region of interest" description="Disordered" evidence="1">
    <location>
        <begin position="153"/>
        <end position="182"/>
    </location>
</feature>
<sequence>MMNVIKTAIVTIIISIISGLLVEHFKNLAPRILCSIGNGVPTEKNNRKVYAYVITISNLSKKIIHELTLNIQSSRSNLEIADAKITKGLRFDSSVKGNILDIDIPFLSKGDKFSVTVYIEKRTKPVIVMRSPENFKRIDSEEQNGILSALFNTQKSTNGGTSDSAKRNKAAVPSKNDDFTMVMNKAPSSKKSIGKEIMNISNRKKAIIAVTSIVLLIIAAGLVKFCFKSTPNSAQASTTKTDVSKQSTDLKKSGDGSTRGGSESSSGQTKNTNARPYSQKPNKNGGVNSSSNDENKNGGAKTPTTGSQNVDTKGTSGGANENKDEKSPTNTTPSNTDTKDSGNGTNSNTNTNNSTGGTNQNTNTNQSTNTASGNTGK</sequence>
<dbReference type="Proteomes" id="UP001623592">
    <property type="component" value="Unassembled WGS sequence"/>
</dbReference>